<dbReference type="Gene3D" id="3.30.930.10">
    <property type="entry name" value="Bira Bifunctional Protein, Domain 2"/>
    <property type="match status" value="1"/>
</dbReference>
<dbReference type="InterPro" id="IPR004154">
    <property type="entry name" value="Anticodon-bd"/>
</dbReference>
<dbReference type="GO" id="GO:0006435">
    <property type="term" value="P:threonyl-tRNA aminoacylation"/>
    <property type="evidence" value="ECO:0007669"/>
    <property type="project" value="InterPro"/>
</dbReference>
<keyword evidence="16" id="KW-1185">Reference proteome</keyword>
<gene>
    <name evidence="15" type="ORF">AV274_5868</name>
</gene>
<dbReference type="InterPro" id="IPR012947">
    <property type="entry name" value="tRNA_SAD"/>
</dbReference>
<evidence type="ECO:0000256" key="7">
    <source>
        <dbReference type="ARBA" id="ARBA00022840"/>
    </source>
</evidence>
<keyword evidence="8" id="KW-0648">Protein biosynthesis</keyword>
<dbReference type="Pfam" id="PF00587">
    <property type="entry name" value="tRNA-synt_2b"/>
    <property type="match status" value="1"/>
</dbReference>
<feature type="domain" description="TGS" evidence="14">
    <location>
        <begin position="64"/>
        <end position="150"/>
    </location>
</feature>
<dbReference type="SUPFAM" id="SSF81271">
    <property type="entry name" value="TGS-like"/>
    <property type="match status" value="1"/>
</dbReference>
<dbReference type="Pfam" id="PF02824">
    <property type="entry name" value="TGS"/>
    <property type="match status" value="1"/>
</dbReference>
<comment type="caution">
    <text evidence="15">The sequence shown here is derived from an EMBL/GenBank/DDBJ whole genome shotgun (WGS) entry which is preliminary data.</text>
</comment>
<keyword evidence="7" id="KW-0067">ATP-binding</keyword>
<protein>
    <recommendedName>
        <fullName evidence="12">Probable threonine--tRNA ligase, cytoplasmic</fullName>
        <ecNumber evidence="3">6.1.1.3</ecNumber>
    </recommendedName>
    <alternativeName>
        <fullName evidence="10">Threonyl-tRNA synthetase</fullName>
    </alternativeName>
</protein>
<dbReference type="Pfam" id="PF03129">
    <property type="entry name" value="HGTP_anticodon"/>
    <property type="match status" value="1"/>
</dbReference>
<dbReference type="Gene3D" id="3.10.20.30">
    <property type="match status" value="1"/>
</dbReference>
<dbReference type="InterPro" id="IPR047246">
    <property type="entry name" value="ThrRS_anticodon"/>
</dbReference>
<dbReference type="SUPFAM" id="SSF52954">
    <property type="entry name" value="Class II aaRS ABD-related"/>
    <property type="match status" value="1"/>
</dbReference>
<sequence>MSMSAENHETNRLIEGTEQNIKTSGCIGGEVEICKNAPFLQERLALFNKFYEEYQKSIQEKPHTDITITLPDGTQKPGKAWETTPMNIAEGISKGLAQHVLVARVVYDDASIGSCYVKTEEDDDHEEEEEGMLWDLTRPLEGSCKLWLLKFEDKGGKATFWHSSAHVLGESMENLYGVDLCIGPALKDGFYYDGYFGKMQDCSDIEAESNRIVKEKQVFQRCVLTKEQALELFAHNPFKKSIISSKVPDGGLTTVYRCGTLVDLCMGPHLPTTALIKGFAVVKNSACYWLGDAENDTLQRVYGISFPDAKELKEWKKFQEEAKKNDHRRLGEQQDLFFFHELSPGSCFFLPRGACVYNKLIEFIRGEYHKRGYTEVITPNVFNLDLWRISGHADHYKDDMFLFKCDDTEYGLKPMNCPGHCLMFKHSLHSYRELPLRFADFGVLHRNELSGALNGLTRVRRFQQDDAHIFCRPDQIKQEVSGVLDFMRHVYGIFGMTFKLELSTRPKKAMGDLALWDRAEASLKESLDDFIGAGNWKVNPGDGAFYGPKIDIKVMDAMNRMHQTATIQLDFQLPIRFDLSYKTETGAMERPVMVHRAILGSVERSFAILLEHYKGKWPFWLSPRQAIVIPVNATCMEYAQKVKQMLWDNNFLVDVDDSGRTLNKMVREAQLEQYNYILVVGNKEVEGGQVAIRSRSNEMVGVKTLEECVAMFKEMEVNHQ</sequence>
<keyword evidence="9 15" id="KW-0030">Aminoacyl-tRNA synthetase</keyword>
<evidence type="ECO:0000256" key="5">
    <source>
        <dbReference type="ARBA" id="ARBA00022598"/>
    </source>
</evidence>
<evidence type="ECO:0000256" key="9">
    <source>
        <dbReference type="ARBA" id="ARBA00023146"/>
    </source>
</evidence>
<proteinExistence type="inferred from homology"/>
<keyword evidence="5" id="KW-0436">Ligase</keyword>
<dbReference type="InterPro" id="IPR012676">
    <property type="entry name" value="TGS-like"/>
</dbReference>
<evidence type="ECO:0000256" key="1">
    <source>
        <dbReference type="ARBA" id="ARBA00004496"/>
    </source>
</evidence>
<evidence type="ECO:0000256" key="6">
    <source>
        <dbReference type="ARBA" id="ARBA00022741"/>
    </source>
</evidence>
<keyword evidence="4" id="KW-0963">Cytoplasm</keyword>
<accession>A0A196S8U6</accession>
<dbReference type="Gene3D" id="3.30.980.10">
    <property type="entry name" value="Threonyl-trna Synthetase, Chain A, domain 2"/>
    <property type="match status" value="1"/>
</dbReference>
<evidence type="ECO:0000256" key="4">
    <source>
        <dbReference type="ARBA" id="ARBA00022490"/>
    </source>
</evidence>
<evidence type="ECO:0000259" key="14">
    <source>
        <dbReference type="PROSITE" id="PS51880"/>
    </source>
</evidence>
<dbReference type="InterPro" id="IPR033728">
    <property type="entry name" value="ThrRS_core"/>
</dbReference>
<dbReference type="PANTHER" id="PTHR11451:SF46">
    <property type="entry name" value="THREONINE--TRNA LIGASE"/>
    <property type="match status" value="1"/>
</dbReference>
<dbReference type="PROSITE" id="PS51880">
    <property type="entry name" value="TGS"/>
    <property type="match status" value="1"/>
</dbReference>
<dbReference type="CDD" id="cd00860">
    <property type="entry name" value="ThrRS_anticodon"/>
    <property type="match status" value="1"/>
</dbReference>
<dbReference type="CDD" id="cd00771">
    <property type="entry name" value="ThrRS_core"/>
    <property type="match status" value="1"/>
</dbReference>
<dbReference type="OrthoDB" id="5423599at2759"/>
<dbReference type="SMART" id="SM00863">
    <property type="entry name" value="tRNA_SAD"/>
    <property type="match status" value="1"/>
</dbReference>
<evidence type="ECO:0000313" key="16">
    <source>
        <dbReference type="Proteomes" id="UP000078348"/>
    </source>
</evidence>
<comment type="similarity">
    <text evidence="2">Belongs to the class-II aminoacyl-tRNA synthetase family.</text>
</comment>
<dbReference type="FunFam" id="3.30.930.10:FF:000019">
    <property type="entry name" value="Threonine--tRNA ligase"/>
    <property type="match status" value="1"/>
</dbReference>
<dbReference type="CDD" id="cd01667">
    <property type="entry name" value="TGS_ThrRS"/>
    <property type="match status" value="1"/>
</dbReference>
<dbReference type="InterPro" id="IPR012675">
    <property type="entry name" value="Beta-grasp_dom_sf"/>
</dbReference>
<dbReference type="InterPro" id="IPR004095">
    <property type="entry name" value="TGS"/>
</dbReference>
<dbReference type="InterPro" id="IPR036621">
    <property type="entry name" value="Anticodon-bd_dom_sf"/>
</dbReference>
<dbReference type="SUPFAM" id="SSF55681">
    <property type="entry name" value="Class II aaRS and biotin synthetases"/>
    <property type="match status" value="1"/>
</dbReference>
<dbReference type="Proteomes" id="UP000078348">
    <property type="component" value="Unassembled WGS sequence"/>
</dbReference>
<evidence type="ECO:0000313" key="15">
    <source>
        <dbReference type="EMBL" id="OAO12512.1"/>
    </source>
</evidence>
<dbReference type="STRING" id="478820.A0A196S8U6"/>
<dbReference type="NCBIfam" id="TIGR00418">
    <property type="entry name" value="thrS"/>
    <property type="match status" value="1"/>
</dbReference>
<dbReference type="FunFam" id="3.30.980.10:FF:000005">
    <property type="entry name" value="Threonyl-tRNA synthetase, mitochondrial"/>
    <property type="match status" value="1"/>
</dbReference>
<evidence type="ECO:0000259" key="13">
    <source>
        <dbReference type="PROSITE" id="PS50862"/>
    </source>
</evidence>
<dbReference type="GO" id="GO:0005524">
    <property type="term" value="F:ATP binding"/>
    <property type="evidence" value="ECO:0007669"/>
    <property type="project" value="UniProtKB-KW"/>
</dbReference>
<evidence type="ECO:0000256" key="8">
    <source>
        <dbReference type="ARBA" id="ARBA00022917"/>
    </source>
</evidence>
<dbReference type="PRINTS" id="PR01047">
    <property type="entry name" value="TRNASYNTHTHR"/>
</dbReference>
<dbReference type="InterPro" id="IPR006195">
    <property type="entry name" value="aa-tRNA-synth_II"/>
</dbReference>
<evidence type="ECO:0000256" key="2">
    <source>
        <dbReference type="ARBA" id="ARBA00008226"/>
    </source>
</evidence>
<dbReference type="GO" id="GO:0004829">
    <property type="term" value="F:threonine-tRNA ligase activity"/>
    <property type="evidence" value="ECO:0007669"/>
    <property type="project" value="UniProtKB-EC"/>
</dbReference>
<dbReference type="Gene3D" id="3.40.50.800">
    <property type="entry name" value="Anticodon-binding domain"/>
    <property type="match status" value="1"/>
</dbReference>
<feature type="domain" description="Aminoacyl-transfer RNA synthetases class-II family profile" evidence="13">
    <location>
        <begin position="356"/>
        <end position="618"/>
    </location>
</feature>
<comment type="catalytic activity">
    <reaction evidence="11">
        <text>tRNA(Thr) + L-threonine + ATP = L-threonyl-tRNA(Thr) + AMP + diphosphate + H(+)</text>
        <dbReference type="Rhea" id="RHEA:24624"/>
        <dbReference type="Rhea" id="RHEA-COMP:9670"/>
        <dbReference type="Rhea" id="RHEA-COMP:9704"/>
        <dbReference type="ChEBI" id="CHEBI:15378"/>
        <dbReference type="ChEBI" id="CHEBI:30616"/>
        <dbReference type="ChEBI" id="CHEBI:33019"/>
        <dbReference type="ChEBI" id="CHEBI:57926"/>
        <dbReference type="ChEBI" id="CHEBI:78442"/>
        <dbReference type="ChEBI" id="CHEBI:78534"/>
        <dbReference type="ChEBI" id="CHEBI:456215"/>
        <dbReference type="EC" id="6.1.1.3"/>
    </reaction>
</comment>
<organism evidence="15 16">
    <name type="scientific">Blastocystis sp. subtype 1 (strain ATCC 50177 / NandII)</name>
    <dbReference type="NCBI Taxonomy" id="478820"/>
    <lineage>
        <taxon>Eukaryota</taxon>
        <taxon>Sar</taxon>
        <taxon>Stramenopiles</taxon>
        <taxon>Bigyra</taxon>
        <taxon>Opalozoa</taxon>
        <taxon>Opalinata</taxon>
        <taxon>Blastocystidae</taxon>
        <taxon>Blastocystis</taxon>
    </lineage>
</organism>
<dbReference type="InterPro" id="IPR018163">
    <property type="entry name" value="Thr/Ala-tRNA-synth_IIc_edit"/>
</dbReference>
<evidence type="ECO:0000256" key="11">
    <source>
        <dbReference type="ARBA" id="ARBA00049515"/>
    </source>
</evidence>
<dbReference type="InterPro" id="IPR002320">
    <property type="entry name" value="Thr-tRNA-ligase_IIa"/>
</dbReference>
<dbReference type="HAMAP" id="MF_00184">
    <property type="entry name" value="Thr_tRNA_synth"/>
    <property type="match status" value="1"/>
</dbReference>
<dbReference type="GO" id="GO:0005739">
    <property type="term" value="C:mitochondrion"/>
    <property type="evidence" value="ECO:0007669"/>
    <property type="project" value="TreeGrafter"/>
</dbReference>
<dbReference type="SUPFAM" id="SSF55186">
    <property type="entry name" value="ThrRS/AlaRS common domain"/>
    <property type="match status" value="1"/>
</dbReference>
<dbReference type="FunFam" id="3.10.20.30:FF:000006">
    <property type="entry name" value="Threonine--tRNA ligase, cytoplasmic"/>
    <property type="match status" value="1"/>
</dbReference>
<name>A0A196S8U6_BLAHN</name>
<dbReference type="AlphaFoldDB" id="A0A196S8U6"/>
<dbReference type="InterPro" id="IPR002314">
    <property type="entry name" value="aa-tRNA-synt_IIb"/>
</dbReference>
<dbReference type="PROSITE" id="PS50862">
    <property type="entry name" value="AA_TRNA_LIGASE_II"/>
    <property type="match status" value="1"/>
</dbReference>
<dbReference type="InterPro" id="IPR045864">
    <property type="entry name" value="aa-tRNA-synth_II/BPL/LPL"/>
</dbReference>
<reference evidence="15 16" key="1">
    <citation type="submission" date="2016-05" db="EMBL/GenBank/DDBJ databases">
        <title>Nuclear genome of Blastocystis sp. subtype 1 NandII.</title>
        <authorList>
            <person name="Gentekaki E."/>
            <person name="Curtis B."/>
            <person name="Stairs C."/>
            <person name="Eme L."/>
            <person name="Herman E."/>
            <person name="Klimes V."/>
            <person name="Arias M.C."/>
            <person name="Elias M."/>
            <person name="Hilliou F."/>
            <person name="Klute M."/>
            <person name="Malik S.-B."/>
            <person name="Pightling A."/>
            <person name="Rachubinski R."/>
            <person name="Salas D."/>
            <person name="Schlacht A."/>
            <person name="Suga H."/>
            <person name="Archibald J."/>
            <person name="Ball S.G."/>
            <person name="Clark G."/>
            <person name="Dacks J."/>
            <person name="Van Der Giezen M."/>
            <person name="Tsaousis A."/>
            <person name="Roger A."/>
        </authorList>
    </citation>
    <scope>NUCLEOTIDE SEQUENCE [LARGE SCALE GENOMIC DNA]</scope>
    <source>
        <strain evidence="16">ATCC 50177 / NandII</strain>
    </source>
</reference>
<evidence type="ECO:0000256" key="3">
    <source>
        <dbReference type="ARBA" id="ARBA00013163"/>
    </source>
</evidence>
<evidence type="ECO:0000256" key="12">
    <source>
        <dbReference type="ARBA" id="ARBA00072369"/>
    </source>
</evidence>
<dbReference type="EC" id="6.1.1.3" evidence="3"/>
<comment type="subcellular location">
    <subcellularLocation>
        <location evidence="1">Cytoplasm</location>
    </subcellularLocation>
</comment>
<keyword evidence="6" id="KW-0547">Nucleotide-binding</keyword>
<dbReference type="PANTHER" id="PTHR11451">
    <property type="entry name" value="THREONINE-TRNA LIGASE"/>
    <property type="match status" value="1"/>
</dbReference>
<evidence type="ECO:0000256" key="10">
    <source>
        <dbReference type="ARBA" id="ARBA00031900"/>
    </source>
</evidence>
<dbReference type="EMBL" id="LXWW01000543">
    <property type="protein sequence ID" value="OAO12512.1"/>
    <property type="molecule type" value="Genomic_DNA"/>
</dbReference>
<dbReference type="Pfam" id="PF07973">
    <property type="entry name" value="tRNA_SAD"/>
    <property type="match status" value="1"/>
</dbReference>